<protein>
    <submittedName>
        <fullName evidence="1">Uncharacterized protein</fullName>
    </submittedName>
</protein>
<sequence>MSLLEPAFWWTDMDAIFLSRNSHTFFHEFELQFQYSISPNAWGEETTLWAFFFEKENRVLSLLMSSSKKKEVTSFLILKSLNWLSSPCSSGCCENPQDSVATGCSCCEDPQYSVAAGARTTG</sequence>
<comment type="caution">
    <text evidence="1">The sequence shown here is derived from an EMBL/GenBank/DDBJ whole genome shotgun (WGS) entry which is preliminary data.</text>
</comment>
<name>A0AAV7RUL2_PLEWA</name>
<evidence type="ECO:0000313" key="1">
    <source>
        <dbReference type="EMBL" id="KAJ1156207.1"/>
    </source>
</evidence>
<gene>
    <name evidence="1" type="ORF">NDU88_008931</name>
</gene>
<proteinExistence type="predicted"/>
<dbReference type="Proteomes" id="UP001066276">
    <property type="component" value="Chromosome 5"/>
</dbReference>
<dbReference type="EMBL" id="JANPWB010000009">
    <property type="protein sequence ID" value="KAJ1156207.1"/>
    <property type="molecule type" value="Genomic_DNA"/>
</dbReference>
<evidence type="ECO:0000313" key="2">
    <source>
        <dbReference type="Proteomes" id="UP001066276"/>
    </source>
</evidence>
<organism evidence="1 2">
    <name type="scientific">Pleurodeles waltl</name>
    <name type="common">Iberian ribbed newt</name>
    <dbReference type="NCBI Taxonomy" id="8319"/>
    <lineage>
        <taxon>Eukaryota</taxon>
        <taxon>Metazoa</taxon>
        <taxon>Chordata</taxon>
        <taxon>Craniata</taxon>
        <taxon>Vertebrata</taxon>
        <taxon>Euteleostomi</taxon>
        <taxon>Amphibia</taxon>
        <taxon>Batrachia</taxon>
        <taxon>Caudata</taxon>
        <taxon>Salamandroidea</taxon>
        <taxon>Salamandridae</taxon>
        <taxon>Pleurodelinae</taxon>
        <taxon>Pleurodeles</taxon>
    </lineage>
</organism>
<keyword evidence="2" id="KW-1185">Reference proteome</keyword>
<reference evidence="1" key="1">
    <citation type="journal article" date="2022" name="bioRxiv">
        <title>Sequencing and chromosome-scale assembly of the giantPleurodeles waltlgenome.</title>
        <authorList>
            <person name="Brown T."/>
            <person name="Elewa A."/>
            <person name="Iarovenko S."/>
            <person name="Subramanian E."/>
            <person name="Araus A.J."/>
            <person name="Petzold A."/>
            <person name="Susuki M."/>
            <person name="Suzuki K.-i.T."/>
            <person name="Hayashi T."/>
            <person name="Toyoda A."/>
            <person name="Oliveira C."/>
            <person name="Osipova E."/>
            <person name="Leigh N.D."/>
            <person name="Simon A."/>
            <person name="Yun M.H."/>
        </authorList>
    </citation>
    <scope>NUCLEOTIDE SEQUENCE</scope>
    <source>
        <strain evidence="1">20211129_DDA</strain>
        <tissue evidence="1">Liver</tissue>
    </source>
</reference>
<dbReference type="AlphaFoldDB" id="A0AAV7RUL2"/>
<accession>A0AAV7RUL2</accession>